<dbReference type="Gene3D" id="2.40.10.200">
    <property type="entry name" value="STY4665 C-terminal domain-like"/>
    <property type="match status" value="1"/>
</dbReference>
<keyword evidence="5" id="KW-1185">Reference proteome</keyword>
<reference evidence="4" key="2">
    <citation type="submission" date="2013-09" db="EMBL/GenBank/DDBJ databases">
        <authorList>
            <person name="Wang G."/>
            <person name="Yang Y."/>
            <person name="Su Y."/>
        </authorList>
    </citation>
    <scope>NUCLEOTIDE SEQUENCE</scope>
    <source>
        <strain evidence="4">ATCC 39006</strain>
    </source>
</reference>
<reference evidence="4" key="4">
    <citation type="submission" date="2017-11" db="EMBL/GenBank/DDBJ databases">
        <title>Complete genome sequence of Serratia sp. ATCC 39006.</title>
        <authorList>
            <person name="Hampton H.G."/>
            <person name="Jackson S.A."/>
            <person name="Jauregui R."/>
            <person name="Poulter G.T.M."/>
            <person name="Salmond G.P.C."/>
            <person name="Fineran P.C."/>
        </authorList>
    </citation>
    <scope>NUCLEOTIDE SEQUENCE</scope>
    <source>
        <strain evidence="4">ATCC 39006</strain>
    </source>
</reference>
<reference evidence="3 6" key="3">
    <citation type="submission" date="2017-11" db="EMBL/GenBank/DDBJ databases">
        <title>Complete genome sequence of Serratia sp. ATCC 39006 LacA.</title>
        <authorList>
            <person name="Hampton H.G."/>
            <person name="Jackson S.A."/>
            <person name="Jauregui R."/>
            <person name="Poulter G.T.M."/>
            <person name="Salmond G.P.C."/>
            <person name="Fineran P.C."/>
        </authorList>
    </citation>
    <scope>NUCLEOTIDE SEQUENCE [LARGE SCALE GENOMIC DNA]</scope>
    <source>
        <strain evidence="3 6">ATCC 39006</strain>
    </source>
</reference>
<dbReference type="STRING" id="104623.Ser39006_01550"/>
<feature type="region of interest" description="Disordered" evidence="1">
    <location>
        <begin position="103"/>
        <end position="123"/>
    </location>
</feature>
<dbReference type="AlphaFoldDB" id="A0A2I5TQS9"/>
<evidence type="ECO:0000313" key="6">
    <source>
        <dbReference type="Proteomes" id="UP000233778"/>
    </source>
</evidence>
<name>A0A2I5TQS9_SERS3</name>
<organism evidence="4 5">
    <name type="scientific">Serratia sp. (strain ATCC 39006)</name>
    <name type="common">Prodigiosinella confusarubida</name>
    <dbReference type="NCBI Taxonomy" id="104623"/>
    <lineage>
        <taxon>Bacteria</taxon>
        <taxon>Pseudomonadati</taxon>
        <taxon>Pseudomonadota</taxon>
        <taxon>Gammaproteobacteria</taxon>
        <taxon>Enterobacterales</taxon>
        <taxon>Pectobacteriaceae</taxon>
        <taxon>Prodigiosinella</taxon>
    </lineage>
</organism>
<feature type="domain" description="Putative conjugal transfer nickase/helicase TraI C-terminal" evidence="2">
    <location>
        <begin position="168"/>
        <end position="285"/>
    </location>
</feature>
<gene>
    <name evidence="3" type="ORF">CWC46_19770</name>
    <name evidence="4" type="ORF">Ser39006_019770</name>
</gene>
<evidence type="ECO:0000313" key="5">
    <source>
        <dbReference type="Proteomes" id="UP000017700"/>
    </source>
</evidence>
<dbReference type="KEGG" id="sera:Ser39006_019770"/>
<sequence length="289" mass="31313">MDALLVYLSGDKSAAAILHVAVSEAREKCGLFAQHTSLLSSVNSAAENPESLRQSALQASAEHPTDEFVISPIVSAKNNDNDSQSPNGVPVSLPGSELVSAISQSEPVDEAVSGTDTPLEGGTPGELLTLLDKMTGAEPTDISGSASSESLSPAEALLQPISDETFTSGERFWNWLIDSTEEGTLSVNAQDSLLHIMAQYVFIQTPDCFYRYLATRNNAEADKNEVQKTFEALNRHYSRNGKGIYIYRKYENDGREGRFTKMSGYMIPVAQVFKKGVVLSDSPWLAPNK</sequence>
<evidence type="ECO:0000259" key="2">
    <source>
        <dbReference type="Pfam" id="PF07515"/>
    </source>
</evidence>
<dbReference type="Pfam" id="PF07515">
    <property type="entry name" value="TraI_2_C"/>
    <property type="match status" value="1"/>
</dbReference>
<reference evidence="4 5" key="1">
    <citation type="journal article" date="2013" name="Genome Announc.">
        <title>Draft genome sequence of Serratia sp. strain ATCC 39006, a model bacterium for analysis of the biosynthesis and regulation of prodigiosin, a carbapenem, and gas vesicles.</title>
        <authorList>
            <person name="Fineran P.C."/>
            <person name="Iglesias Cans M.C."/>
            <person name="Ramsay J.P."/>
            <person name="Wilf N.M."/>
            <person name="Cossyleon D."/>
            <person name="McNeil M.B."/>
            <person name="Williamson N.R."/>
            <person name="Monson R.E."/>
            <person name="Becher S.A."/>
            <person name="Stanton J.A."/>
            <person name="Brugger K."/>
            <person name="Brown S.D."/>
            <person name="Salmond G.P."/>
        </authorList>
    </citation>
    <scope>NUCLEOTIDE SEQUENCE [LARGE SCALE GENOMIC DNA]</scope>
    <source>
        <strain evidence="4">ATCC 39006</strain>
        <strain evidence="5">ATCC 39006 / SC 11482</strain>
    </source>
</reference>
<dbReference type="Proteomes" id="UP000017700">
    <property type="component" value="Chromosome"/>
</dbReference>
<dbReference type="Proteomes" id="UP000233778">
    <property type="component" value="Chromosome"/>
</dbReference>
<dbReference type="InterPro" id="IPR011093">
    <property type="entry name" value="TraI_2_C"/>
</dbReference>
<dbReference type="InterPro" id="IPR036390">
    <property type="entry name" value="WH_DNA-bd_sf"/>
</dbReference>
<dbReference type="OrthoDB" id="6190309at2"/>
<dbReference type="KEGG" id="serq:CWC46_19770"/>
<evidence type="ECO:0000313" key="3">
    <source>
        <dbReference type="EMBL" id="AUH02614.1"/>
    </source>
</evidence>
<evidence type="ECO:0000313" key="4">
    <source>
        <dbReference type="EMBL" id="AUH06928.1"/>
    </source>
</evidence>
<dbReference type="EMBL" id="CP025085">
    <property type="protein sequence ID" value="AUH02614.1"/>
    <property type="molecule type" value="Genomic_DNA"/>
</dbReference>
<proteinExistence type="predicted"/>
<dbReference type="SUPFAM" id="SSF46785">
    <property type="entry name" value="Winged helix' DNA-binding domain"/>
    <property type="match status" value="1"/>
</dbReference>
<evidence type="ECO:0000256" key="1">
    <source>
        <dbReference type="SAM" id="MobiDB-lite"/>
    </source>
</evidence>
<protein>
    <recommendedName>
        <fullName evidence="2">Putative conjugal transfer nickase/helicase TraI C-terminal domain-containing protein</fullName>
    </recommendedName>
</protein>
<dbReference type="InterPro" id="IPR036388">
    <property type="entry name" value="WH-like_DNA-bd_sf"/>
</dbReference>
<dbReference type="Gene3D" id="1.10.10.10">
    <property type="entry name" value="Winged helix-like DNA-binding domain superfamily/Winged helix DNA-binding domain"/>
    <property type="match status" value="1"/>
</dbReference>
<accession>A0A2I5TQS9</accession>
<dbReference type="EMBL" id="CP025084">
    <property type="protein sequence ID" value="AUH06928.1"/>
    <property type="molecule type" value="Genomic_DNA"/>
</dbReference>